<dbReference type="GO" id="GO:0009083">
    <property type="term" value="P:branched-chain amino acid catabolic process"/>
    <property type="evidence" value="ECO:0007669"/>
    <property type="project" value="TreeGrafter"/>
</dbReference>
<comment type="cofactor">
    <cofactor evidence="1 9">
        <name>thiamine diphosphate</name>
        <dbReference type="ChEBI" id="CHEBI:58937"/>
    </cofactor>
</comment>
<dbReference type="Gene3D" id="3.40.50.970">
    <property type="match status" value="1"/>
</dbReference>
<dbReference type="InterPro" id="IPR001017">
    <property type="entry name" value="DH_E1"/>
</dbReference>
<dbReference type="Proteomes" id="UP000245609">
    <property type="component" value="Unassembled WGS sequence"/>
</dbReference>
<comment type="catalytic activity">
    <reaction evidence="9">
        <text>N(6)-[(R)-lipoyl]-L-lysyl-[protein] + 3-methyl-2-oxobutanoate + H(+) = N(6)-[(R)-S(8)-2-methylpropanoyldihydrolipoyl]-L-lysyl-[protein] + CO2</text>
        <dbReference type="Rhea" id="RHEA:13457"/>
        <dbReference type="Rhea" id="RHEA-COMP:10474"/>
        <dbReference type="Rhea" id="RHEA-COMP:10497"/>
        <dbReference type="ChEBI" id="CHEBI:11851"/>
        <dbReference type="ChEBI" id="CHEBI:15378"/>
        <dbReference type="ChEBI" id="CHEBI:16526"/>
        <dbReference type="ChEBI" id="CHEBI:83099"/>
        <dbReference type="ChEBI" id="CHEBI:83142"/>
        <dbReference type="EC" id="1.2.4.4"/>
    </reaction>
</comment>
<dbReference type="OrthoDB" id="3845at2759"/>
<comment type="caution">
    <text evidence="11">The sequence shown here is derived from an EMBL/GenBank/DDBJ whole genome shotgun (WGS) entry which is preliminary data.</text>
</comment>
<dbReference type="GO" id="GO:0003863">
    <property type="term" value="F:branched-chain 2-oxo acid dehydrogenase activity"/>
    <property type="evidence" value="ECO:0007669"/>
    <property type="project" value="UniProtKB-EC"/>
</dbReference>
<dbReference type="Pfam" id="PF00676">
    <property type="entry name" value="E1_dh"/>
    <property type="match status" value="1"/>
</dbReference>
<evidence type="ECO:0000256" key="7">
    <source>
        <dbReference type="ARBA" id="ARBA00023002"/>
    </source>
</evidence>
<dbReference type="SUPFAM" id="SSF52518">
    <property type="entry name" value="Thiamin diphosphate-binding fold (THDP-binding)"/>
    <property type="match status" value="1"/>
</dbReference>
<feature type="domain" description="Dehydrogenase E1 component" evidence="10">
    <location>
        <begin position="47"/>
        <end position="345"/>
    </location>
</feature>
<keyword evidence="5" id="KW-0809">Transit peptide</keyword>
<dbReference type="EC" id="1.2.4.4" evidence="9"/>
<gene>
    <name evidence="11" type="ORF">BB560_006645</name>
</gene>
<organism evidence="11 12">
    <name type="scientific">Smittium megazygosporum</name>
    <dbReference type="NCBI Taxonomy" id="133381"/>
    <lineage>
        <taxon>Eukaryota</taxon>
        <taxon>Fungi</taxon>
        <taxon>Fungi incertae sedis</taxon>
        <taxon>Zoopagomycota</taxon>
        <taxon>Kickxellomycotina</taxon>
        <taxon>Harpellomycetes</taxon>
        <taxon>Harpellales</taxon>
        <taxon>Legeriomycetaceae</taxon>
        <taxon>Smittium</taxon>
    </lineage>
</organism>
<dbReference type="EMBL" id="MBFS01003449">
    <property type="protein sequence ID" value="PVU86603.1"/>
    <property type="molecule type" value="Genomic_DNA"/>
</dbReference>
<keyword evidence="9" id="KW-0786">Thiamine pyrophosphate</keyword>
<evidence type="ECO:0000256" key="6">
    <source>
        <dbReference type="ARBA" id="ARBA00022958"/>
    </source>
</evidence>
<keyword evidence="6" id="KW-0630">Potassium</keyword>
<reference evidence="11 12" key="1">
    <citation type="journal article" date="2018" name="MBio">
        <title>Comparative Genomics Reveals the Core Gene Toolbox for the Fungus-Insect Symbiosis.</title>
        <authorList>
            <person name="Wang Y."/>
            <person name="Stata M."/>
            <person name="Wang W."/>
            <person name="Stajich J.E."/>
            <person name="White M.M."/>
            <person name="Moncalvo J.M."/>
        </authorList>
    </citation>
    <scope>NUCLEOTIDE SEQUENCE [LARGE SCALE GENOMIC DNA]</scope>
    <source>
        <strain evidence="11 12">SC-DP-2</strain>
    </source>
</reference>
<keyword evidence="12" id="KW-1185">Reference proteome</keyword>
<keyword evidence="7 9" id="KW-0560">Oxidoreductase</keyword>
<dbReference type="STRING" id="133381.A0A2T9Y2R5"/>
<evidence type="ECO:0000256" key="4">
    <source>
        <dbReference type="ARBA" id="ARBA00022723"/>
    </source>
</evidence>
<dbReference type="AlphaFoldDB" id="A0A2T9Y2R5"/>
<dbReference type="PANTHER" id="PTHR43380">
    <property type="entry name" value="2-OXOISOVALERATE DEHYDROGENASE SUBUNIT ALPHA, MITOCHONDRIAL"/>
    <property type="match status" value="1"/>
</dbReference>
<comment type="subcellular location">
    <subcellularLocation>
        <location evidence="2">Mitochondrion matrix</location>
    </subcellularLocation>
</comment>
<comment type="similarity">
    <text evidence="3 9">Belongs to the BCKDHA family.</text>
</comment>
<dbReference type="InterPro" id="IPR050771">
    <property type="entry name" value="Alpha-ketoacid_DH_E1_comp"/>
</dbReference>
<evidence type="ECO:0000313" key="12">
    <source>
        <dbReference type="Proteomes" id="UP000245609"/>
    </source>
</evidence>
<dbReference type="PANTHER" id="PTHR43380:SF1">
    <property type="entry name" value="2-OXOISOVALERATE DEHYDROGENASE SUBUNIT ALPHA, MITOCHONDRIAL"/>
    <property type="match status" value="1"/>
</dbReference>
<sequence length="385" mass="43913">MPPVISKLQFLSFRERIPMYRAMDLNGEIIDEVNIPAFPKEKVQEIYKNMLTVNIMDQILYETQRQGRISFYMTSFGEEATIGTALALDKGDIVYSQYREVIVFLERGFSVEQMMHQCFSNVADFGKGRQMPIHYGSKDLGLMTISSPLTTQVPQAAGTAYALKREGKGKCVLCFFGEGAASEGDFHAGLNFAAERGCPVIFYCRNNGYAISTPSTSQYKGDGIASRGEGYGIKTVRVDGNDVWAVYMATKMAREYAVENNQPVLIEAMTYRVSNHSTSDDSTSYRSNKEVEDWTKRDNPVARLRRYMESNDMWSNELEADAIKLIRKRVLDALTAADKMKKPKIDEMYSDVYDHLPKNLEEQREETRKLISKYPDYYKINEFES</sequence>
<evidence type="ECO:0000256" key="2">
    <source>
        <dbReference type="ARBA" id="ARBA00004305"/>
    </source>
</evidence>
<comment type="function">
    <text evidence="9">The branched-chain alpha-keto dehydrogenase complex catalyzes the overall conversion of alpha-keto acids to acyl-CoA and CO(2). It contains multiple copies of three enzymatic components: branched-chain alpha-keto acid decarboxylase (E1), lipoamide acyltransferase (E2) and lipoamide dehydrogenase (E3).</text>
</comment>
<evidence type="ECO:0000256" key="3">
    <source>
        <dbReference type="ARBA" id="ARBA00008646"/>
    </source>
</evidence>
<dbReference type="GO" id="GO:0046872">
    <property type="term" value="F:metal ion binding"/>
    <property type="evidence" value="ECO:0007669"/>
    <property type="project" value="UniProtKB-KW"/>
</dbReference>
<dbReference type="GO" id="GO:0005759">
    <property type="term" value="C:mitochondrial matrix"/>
    <property type="evidence" value="ECO:0007669"/>
    <property type="project" value="UniProtKB-SubCell"/>
</dbReference>
<accession>A0A2T9Y2R5</accession>
<dbReference type="InterPro" id="IPR029061">
    <property type="entry name" value="THDP-binding"/>
</dbReference>
<evidence type="ECO:0000256" key="5">
    <source>
        <dbReference type="ARBA" id="ARBA00022946"/>
    </source>
</evidence>
<dbReference type="CDD" id="cd02000">
    <property type="entry name" value="TPP_E1_PDC_ADC_BCADC"/>
    <property type="match status" value="1"/>
</dbReference>
<keyword evidence="8" id="KW-0496">Mitochondrion</keyword>
<dbReference type="FunFam" id="3.40.50.970:FF:000015">
    <property type="entry name" value="2-oxoisovalerate dehydrogenase subunit alpha"/>
    <property type="match status" value="1"/>
</dbReference>
<evidence type="ECO:0000259" key="10">
    <source>
        <dbReference type="Pfam" id="PF00676"/>
    </source>
</evidence>
<proteinExistence type="inferred from homology"/>
<protein>
    <recommendedName>
        <fullName evidence="9">2-oxoisovalerate dehydrogenase subunit alpha</fullName>
        <ecNumber evidence="9">1.2.4.4</ecNumber>
    </recommendedName>
    <alternativeName>
        <fullName evidence="9">Branched-chain alpha-keto acid dehydrogenase E1 component alpha chain</fullName>
    </alternativeName>
</protein>
<evidence type="ECO:0000256" key="8">
    <source>
        <dbReference type="ARBA" id="ARBA00023128"/>
    </source>
</evidence>
<evidence type="ECO:0000313" key="11">
    <source>
        <dbReference type="EMBL" id="PVU86603.1"/>
    </source>
</evidence>
<keyword evidence="4" id="KW-0479">Metal-binding</keyword>
<evidence type="ECO:0000256" key="9">
    <source>
        <dbReference type="RuleBase" id="RU365014"/>
    </source>
</evidence>
<evidence type="ECO:0000256" key="1">
    <source>
        <dbReference type="ARBA" id="ARBA00001964"/>
    </source>
</evidence>
<name>A0A2T9Y2R5_9FUNG</name>